<reference evidence="7 8" key="1">
    <citation type="journal article" date="2018" name="Sci. Rep.">
        <title>Comparative analysis of the Pocillopora damicornis genome highlights role of immune system in coral evolution.</title>
        <authorList>
            <person name="Cunning R."/>
            <person name="Bay R.A."/>
            <person name="Gillette P."/>
            <person name="Baker A.C."/>
            <person name="Traylor-Knowles N."/>
        </authorList>
    </citation>
    <scope>NUCLEOTIDE SEQUENCE [LARGE SCALE GENOMIC DNA]</scope>
    <source>
        <strain evidence="7">RSMAS</strain>
        <tissue evidence="7">Whole animal</tissue>
    </source>
</reference>
<dbReference type="InterPro" id="IPR009017">
    <property type="entry name" value="GFP"/>
</dbReference>
<accession>A0A3M6U136</accession>
<feature type="transmembrane region" description="Helical" evidence="5">
    <location>
        <begin position="20"/>
        <end position="41"/>
    </location>
</feature>
<protein>
    <recommendedName>
        <fullName evidence="6">NELL2-like EGF domain-containing protein</fullName>
    </recommendedName>
</protein>
<keyword evidence="4" id="KW-1015">Disulfide bond</keyword>
<keyword evidence="8" id="KW-1185">Reference proteome</keyword>
<evidence type="ECO:0000256" key="5">
    <source>
        <dbReference type="SAM" id="Phobius"/>
    </source>
</evidence>
<keyword evidence="1" id="KW-0245">EGF-like domain</keyword>
<evidence type="ECO:0000259" key="6">
    <source>
        <dbReference type="Pfam" id="PF12947"/>
    </source>
</evidence>
<evidence type="ECO:0000256" key="2">
    <source>
        <dbReference type="ARBA" id="ARBA00022729"/>
    </source>
</evidence>
<keyword evidence="2" id="KW-0732">Signal</keyword>
<dbReference type="Pfam" id="PF12947">
    <property type="entry name" value="EGF_3"/>
    <property type="match status" value="1"/>
</dbReference>
<dbReference type="FunFam" id="2.10.25.10:FF:000038">
    <property type="entry name" value="Fibrillin 2"/>
    <property type="match status" value="1"/>
</dbReference>
<dbReference type="AlphaFoldDB" id="A0A3M6U136"/>
<keyword evidence="5" id="KW-0812">Transmembrane</keyword>
<keyword evidence="3" id="KW-0677">Repeat</keyword>
<evidence type="ECO:0000256" key="4">
    <source>
        <dbReference type="ARBA" id="ARBA00023157"/>
    </source>
</evidence>
<dbReference type="Gene3D" id="2.40.155.10">
    <property type="entry name" value="Green fluorescent protein"/>
    <property type="match status" value="1"/>
</dbReference>
<organism evidence="7 8">
    <name type="scientific">Pocillopora damicornis</name>
    <name type="common">Cauliflower coral</name>
    <name type="synonym">Millepora damicornis</name>
    <dbReference type="NCBI Taxonomy" id="46731"/>
    <lineage>
        <taxon>Eukaryota</taxon>
        <taxon>Metazoa</taxon>
        <taxon>Cnidaria</taxon>
        <taxon>Anthozoa</taxon>
        <taxon>Hexacorallia</taxon>
        <taxon>Scleractinia</taxon>
        <taxon>Astrocoeniina</taxon>
        <taxon>Pocilloporidae</taxon>
        <taxon>Pocillopora</taxon>
    </lineage>
</organism>
<proteinExistence type="predicted"/>
<sequence>MRKLKLRLPYQEQYVKEAYAFIVVFTVTSTNVFVGYTNAALMRFATIPKVHTIAHAKMDSREMDENVKIKLTFANYPQRDGNLHLDLFSKKMYSETGREERYIEMLHTCSPHAFCYNTKGAYNCTCKHGLTGNGRECKGKRWGRNIEENQPVKSISKNFATLTVALPFY</sequence>
<gene>
    <name evidence="7" type="ORF">pdam_00021019</name>
</gene>
<keyword evidence="5" id="KW-0472">Membrane</keyword>
<evidence type="ECO:0000313" key="8">
    <source>
        <dbReference type="Proteomes" id="UP000275408"/>
    </source>
</evidence>
<dbReference type="EMBL" id="RCHS01002438">
    <property type="protein sequence ID" value="RMX47327.1"/>
    <property type="molecule type" value="Genomic_DNA"/>
</dbReference>
<name>A0A3M6U136_POCDA</name>
<evidence type="ECO:0000256" key="3">
    <source>
        <dbReference type="ARBA" id="ARBA00022737"/>
    </source>
</evidence>
<evidence type="ECO:0000313" key="7">
    <source>
        <dbReference type="EMBL" id="RMX47327.1"/>
    </source>
</evidence>
<dbReference type="CDD" id="cd00054">
    <property type="entry name" value="EGF_CA"/>
    <property type="match status" value="1"/>
</dbReference>
<keyword evidence="5" id="KW-1133">Transmembrane helix</keyword>
<dbReference type="InterPro" id="IPR024731">
    <property type="entry name" value="NELL2-like_EGF"/>
</dbReference>
<comment type="caution">
    <text evidence="7">The sequence shown here is derived from an EMBL/GenBank/DDBJ whole genome shotgun (WGS) entry which is preliminary data.</text>
</comment>
<dbReference type="Proteomes" id="UP000275408">
    <property type="component" value="Unassembled WGS sequence"/>
</dbReference>
<evidence type="ECO:0000256" key="1">
    <source>
        <dbReference type="ARBA" id="ARBA00022536"/>
    </source>
</evidence>
<dbReference type="SUPFAM" id="SSF57196">
    <property type="entry name" value="EGF/Laminin"/>
    <property type="match status" value="1"/>
</dbReference>
<feature type="domain" description="NELL2-like EGF" evidence="6">
    <location>
        <begin position="107"/>
        <end position="137"/>
    </location>
</feature>